<dbReference type="Gene3D" id="1.10.8.60">
    <property type="match status" value="1"/>
</dbReference>
<dbReference type="SUPFAM" id="SSF52540">
    <property type="entry name" value="P-loop containing nucleoside triphosphate hydrolases"/>
    <property type="match status" value="2"/>
</dbReference>
<dbReference type="PANTHER" id="PTHR11638">
    <property type="entry name" value="ATP-DEPENDENT CLP PROTEASE"/>
    <property type="match status" value="1"/>
</dbReference>
<feature type="coiled-coil region" evidence="4">
    <location>
        <begin position="393"/>
        <end position="442"/>
    </location>
</feature>
<comment type="caution">
    <text evidence="8">The sequence shown here is derived from an EMBL/GenBank/DDBJ whole genome shotgun (WGS) entry which is preliminary data.</text>
</comment>
<dbReference type="InterPro" id="IPR003593">
    <property type="entry name" value="AAA+_ATPase"/>
</dbReference>
<keyword evidence="4" id="KW-0175">Coiled coil</keyword>
<dbReference type="Pfam" id="PF17871">
    <property type="entry name" value="AAA_lid_9"/>
    <property type="match status" value="1"/>
</dbReference>
<name>A0A8H7NY74_9APHY</name>
<keyword evidence="3" id="KW-0067">ATP-binding</keyword>
<dbReference type="InterPro" id="IPR003959">
    <property type="entry name" value="ATPase_AAA_core"/>
</dbReference>
<feature type="region of interest" description="Disordered" evidence="5">
    <location>
        <begin position="146"/>
        <end position="172"/>
    </location>
</feature>
<evidence type="ECO:0000313" key="8">
    <source>
        <dbReference type="EMBL" id="KAF9809422.1"/>
    </source>
</evidence>
<dbReference type="CDD" id="cd00009">
    <property type="entry name" value="AAA"/>
    <property type="match status" value="1"/>
</dbReference>
<feature type="compositionally biased region" description="Basic and acidic residues" evidence="5">
    <location>
        <begin position="146"/>
        <end position="162"/>
    </location>
</feature>
<protein>
    <submittedName>
        <fullName evidence="8">Uncharacterized protein</fullName>
    </submittedName>
</protein>
<dbReference type="GO" id="GO:0016887">
    <property type="term" value="F:ATP hydrolysis activity"/>
    <property type="evidence" value="ECO:0007669"/>
    <property type="project" value="InterPro"/>
</dbReference>
<feature type="region of interest" description="Disordered" evidence="5">
    <location>
        <begin position="1"/>
        <end position="26"/>
    </location>
</feature>
<dbReference type="CDD" id="cd19499">
    <property type="entry name" value="RecA-like_ClpB_Hsp104-like"/>
    <property type="match status" value="1"/>
</dbReference>
<dbReference type="InterPro" id="IPR001270">
    <property type="entry name" value="ClpA/B"/>
</dbReference>
<dbReference type="PRINTS" id="PR00300">
    <property type="entry name" value="CLPPROTEASEA"/>
</dbReference>
<evidence type="ECO:0000259" key="7">
    <source>
        <dbReference type="SMART" id="SM01086"/>
    </source>
</evidence>
<dbReference type="GO" id="GO:0070370">
    <property type="term" value="P:cellular heat acclimation"/>
    <property type="evidence" value="ECO:0007669"/>
    <property type="project" value="TreeGrafter"/>
</dbReference>
<dbReference type="Pfam" id="PF07724">
    <property type="entry name" value="AAA_2"/>
    <property type="match status" value="1"/>
</dbReference>
<evidence type="ECO:0000259" key="6">
    <source>
        <dbReference type="SMART" id="SM00382"/>
    </source>
</evidence>
<dbReference type="SMART" id="SM01086">
    <property type="entry name" value="ClpB_D2-small"/>
    <property type="match status" value="1"/>
</dbReference>
<dbReference type="AlphaFoldDB" id="A0A8H7NY74"/>
<dbReference type="Pfam" id="PF10431">
    <property type="entry name" value="ClpB_D2-small"/>
    <property type="match status" value="1"/>
</dbReference>
<proteinExistence type="predicted"/>
<dbReference type="GO" id="GO:0051087">
    <property type="term" value="F:protein-folding chaperone binding"/>
    <property type="evidence" value="ECO:0007669"/>
    <property type="project" value="TreeGrafter"/>
</dbReference>
<reference evidence="8" key="2">
    <citation type="journal article" name="Front. Microbiol.">
        <title>Degradative Capacity of Two Strains of Rhodonia placenta: From Phenotype to Genotype.</title>
        <authorList>
            <person name="Kolle M."/>
            <person name="Horta M.A.C."/>
            <person name="Nowrousian M."/>
            <person name="Ohm R.A."/>
            <person name="Benz J.P."/>
            <person name="Pilgard A."/>
        </authorList>
    </citation>
    <scope>NUCLEOTIDE SEQUENCE</scope>
    <source>
        <strain evidence="8">FPRL280</strain>
    </source>
</reference>
<dbReference type="InterPro" id="IPR041546">
    <property type="entry name" value="ClpA/ClpB_AAA_lid"/>
</dbReference>
<feature type="region of interest" description="Disordered" evidence="5">
    <location>
        <begin position="822"/>
        <end position="867"/>
    </location>
</feature>
<dbReference type="Gene3D" id="3.40.50.300">
    <property type="entry name" value="P-loop containing nucleotide triphosphate hydrolases"/>
    <property type="match status" value="2"/>
</dbReference>
<evidence type="ECO:0000256" key="5">
    <source>
        <dbReference type="SAM" id="MobiDB-lite"/>
    </source>
</evidence>
<dbReference type="GO" id="GO:0005524">
    <property type="term" value="F:ATP binding"/>
    <property type="evidence" value="ECO:0007669"/>
    <property type="project" value="UniProtKB-KW"/>
</dbReference>
<gene>
    <name evidence="8" type="ORF">IEO21_07400</name>
</gene>
<keyword evidence="2" id="KW-0547">Nucleotide-binding</keyword>
<dbReference type="EMBL" id="JADOXO010000206">
    <property type="protein sequence ID" value="KAF9809422.1"/>
    <property type="molecule type" value="Genomic_DNA"/>
</dbReference>
<evidence type="ECO:0000256" key="4">
    <source>
        <dbReference type="SAM" id="Coils"/>
    </source>
</evidence>
<dbReference type="InterPro" id="IPR027417">
    <property type="entry name" value="P-loop_NTPase"/>
</dbReference>
<organism evidence="8 9">
    <name type="scientific">Rhodonia placenta</name>
    <dbReference type="NCBI Taxonomy" id="104341"/>
    <lineage>
        <taxon>Eukaryota</taxon>
        <taxon>Fungi</taxon>
        <taxon>Dikarya</taxon>
        <taxon>Basidiomycota</taxon>
        <taxon>Agaricomycotina</taxon>
        <taxon>Agaricomycetes</taxon>
        <taxon>Polyporales</taxon>
        <taxon>Adustoporiaceae</taxon>
        <taxon>Rhodonia</taxon>
    </lineage>
</organism>
<feature type="compositionally biased region" description="Basic and acidic residues" evidence="5">
    <location>
        <begin position="1"/>
        <end position="11"/>
    </location>
</feature>
<evidence type="ECO:0000256" key="3">
    <source>
        <dbReference type="ARBA" id="ARBA00022840"/>
    </source>
</evidence>
<feature type="compositionally biased region" description="Low complexity" evidence="5">
    <location>
        <begin position="837"/>
        <end position="853"/>
    </location>
</feature>
<dbReference type="PANTHER" id="PTHR11638:SF18">
    <property type="entry name" value="HEAT SHOCK PROTEIN 104"/>
    <property type="match status" value="1"/>
</dbReference>
<feature type="domain" description="Clp ATPase C-terminal" evidence="7">
    <location>
        <begin position="728"/>
        <end position="819"/>
    </location>
</feature>
<dbReference type="GO" id="GO:0042026">
    <property type="term" value="P:protein refolding"/>
    <property type="evidence" value="ECO:0007669"/>
    <property type="project" value="TreeGrafter"/>
</dbReference>
<feature type="domain" description="AAA+ ATPase" evidence="6">
    <location>
        <begin position="257"/>
        <end position="561"/>
    </location>
</feature>
<dbReference type="SMART" id="SM00382">
    <property type="entry name" value="AAA"/>
    <property type="match status" value="2"/>
</dbReference>
<feature type="domain" description="AAA+ ATPase" evidence="6">
    <location>
        <begin position="563"/>
        <end position="707"/>
    </location>
</feature>
<accession>A0A8H7NY74</accession>
<evidence type="ECO:0000313" key="9">
    <source>
        <dbReference type="Proteomes" id="UP000639403"/>
    </source>
</evidence>
<feature type="compositionally biased region" description="Polar residues" evidence="5">
    <location>
        <begin position="12"/>
        <end position="26"/>
    </location>
</feature>
<dbReference type="GO" id="GO:0043335">
    <property type="term" value="P:protein unfolding"/>
    <property type="evidence" value="ECO:0007669"/>
    <property type="project" value="TreeGrafter"/>
</dbReference>
<dbReference type="InterPro" id="IPR050130">
    <property type="entry name" value="ClpA_ClpB"/>
</dbReference>
<evidence type="ECO:0000256" key="2">
    <source>
        <dbReference type="ARBA" id="ARBA00022741"/>
    </source>
</evidence>
<evidence type="ECO:0000256" key="1">
    <source>
        <dbReference type="ARBA" id="ARBA00022737"/>
    </source>
</evidence>
<reference evidence="8" key="1">
    <citation type="submission" date="2020-11" db="EMBL/GenBank/DDBJ databases">
        <authorList>
            <person name="Koelle M."/>
            <person name="Horta M.A.C."/>
            <person name="Nowrousian M."/>
            <person name="Ohm R.A."/>
            <person name="Benz P."/>
            <person name="Pilgard A."/>
        </authorList>
    </citation>
    <scope>NUCLEOTIDE SEQUENCE</scope>
    <source>
        <strain evidence="8">FPRL280</strain>
    </source>
</reference>
<sequence length="906" mass="101308">MSTTTNRDDQQSIHNSTRTRHSSQTSIAETLEDRLSFNDELDELWTRCRSLVDSLHLRFIHPTHVALCLLYDGLQSVYDPRFYDISTPQTWALERPLFWIAISKVYASELSDSLDDHIQKATFPDEPASTPIQKKIADDLWARTKTLNDDRTQPTEDRDSERATGFQQSTEEGGIRGLLESSKFGISADAVIEITRRLRQKKVEEQMSKPKFVMLSQFAVEDTRLIKEKLDRGELIDPIVGRNREIRRLISILSRKSKNNAVLLGDSGVGKSAIAEGLALRIVSGNVPESVRARVFSLNLGALLASTACKSAYEQILQLILDEIAEHESMGISAILFIDELTQITIGGYRGDGSGMYTSVSQLFPRLPDSAIELLDEACTNVKISKDANWEQLGKWRRRKVAIEMDIESLEREFDGTGDTELQRMQEELKNLEIQIESCISSARSSRPLEKELAEIEQSIRIQEKSILTRGQAGQYKEKKEDVQQLMRLKEKKIIAQQKLDQSRMEMEAHNMLTPSEPPPVSSSPEELPVVTKLHVVAQPEAVESISSAVRCLLSGLTDPSRPVASFVLGGPSGSGQVLLAKELARSLLGSAEKLICIHGVDYADAHAISRLVGTPACTGFDHGGQLTECVKRKPFSVILIQDIEKASQEFRLHIQRILDEGTLRDGAGKVIDFTNCIVIMTTSVGQEGALEIQTEEEERKHFVKEVQDWFPVEFFARIDELVIFRRVTADMMSAIVDSRIRDLEVHLSHIKLFLEVDPQAKLYLEISGLSPNTGAQSLERIIRSQVLRPLSLLFLNDEVKENWTIRLRYDELQDGIIIEPVEPEPNPQFTSDQTIPTATSPSSSPSSSTSTLDDSDNGEQVGQGASVLSDRDVLLASERGGHHRVVVSLLEAPTMQLQPQRVLWS</sequence>
<dbReference type="InterPro" id="IPR019489">
    <property type="entry name" value="Clp_ATPase_C"/>
</dbReference>
<dbReference type="GO" id="GO:0051082">
    <property type="term" value="F:unfolded protein binding"/>
    <property type="evidence" value="ECO:0007669"/>
    <property type="project" value="TreeGrafter"/>
</dbReference>
<dbReference type="Pfam" id="PF00004">
    <property type="entry name" value="AAA"/>
    <property type="match status" value="1"/>
</dbReference>
<dbReference type="GO" id="GO:0005829">
    <property type="term" value="C:cytosol"/>
    <property type="evidence" value="ECO:0007669"/>
    <property type="project" value="TreeGrafter"/>
</dbReference>
<dbReference type="Proteomes" id="UP000639403">
    <property type="component" value="Unassembled WGS sequence"/>
</dbReference>
<keyword evidence="1" id="KW-0677">Repeat</keyword>